<feature type="domain" description="Glycosyltransferase 2-like" evidence="3">
    <location>
        <begin position="20"/>
        <end position="115"/>
    </location>
</feature>
<dbReference type="Proteomes" id="UP000252357">
    <property type="component" value="Unassembled WGS sequence"/>
</dbReference>
<evidence type="ECO:0000256" key="2">
    <source>
        <dbReference type="SAM" id="Phobius"/>
    </source>
</evidence>
<accession>A0A368L210</accession>
<gene>
    <name evidence="4" type="ORF">DU000_08005</name>
</gene>
<keyword evidence="4" id="KW-0808">Transferase</keyword>
<organism evidence="4 5">
    <name type="scientific">Parvibium lacunae</name>
    <dbReference type="NCBI Taxonomy" id="1888893"/>
    <lineage>
        <taxon>Bacteria</taxon>
        <taxon>Pseudomonadati</taxon>
        <taxon>Pseudomonadota</taxon>
        <taxon>Betaproteobacteria</taxon>
        <taxon>Burkholderiales</taxon>
        <taxon>Alcaligenaceae</taxon>
        <taxon>Parvibium</taxon>
    </lineage>
</organism>
<keyword evidence="2" id="KW-0812">Transmembrane</keyword>
<reference evidence="4 5" key="1">
    <citation type="journal article" date="2018" name="Int. J. Syst. Evol. Microbiol.">
        <title>Parvibium lacunae gen. nov., sp. nov., a new member of the family Alcaligenaceae isolated from a freshwater pond.</title>
        <authorList>
            <person name="Chen W.M."/>
            <person name="Xie P.B."/>
            <person name="Hsu M.Y."/>
            <person name="Sheu S.Y."/>
        </authorList>
    </citation>
    <scope>NUCLEOTIDE SEQUENCE [LARGE SCALE GENOMIC DNA]</scope>
    <source>
        <strain evidence="4 5">KMB9</strain>
    </source>
</reference>
<evidence type="ECO:0000259" key="3">
    <source>
        <dbReference type="Pfam" id="PF00535"/>
    </source>
</evidence>
<keyword evidence="2" id="KW-1133">Transmembrane helix</keyword>
<comment type="similarity">
    <text evidence="1">Belongs to the glycosyltransferase 2 family. WaaE/KdtX subfamily.</text>
</comment>
<proteinExistence type="inferred from homology"/>
<sequence>MPDLTQPTEAKSTTRRVPISVVIITLNAGAVLADCLASVAWAAEILVVDSGSTDNTVALAEAAGARVLQQIWLGFGPQKQWGVEQARYDWVFCLDSDERVTPALAASIATWLTQPFDPEKTLARCARRNRFLGRYLRHGEGYPDWNTRLFHRAYGYWTDLPVHEHVRSRQPVSCLATLEGDLLHHSQENLPDYLRKQERYTQLQAMLMYAKMRDLPLVKRLWRLGVTVLKVLLAGPVRFLRFYIFRLGLLDGWPGFLHIAIGSWFTAVKYAKLLRLLKRAS</sequence>
<keyword evidence="2" id="KW-0472">Membrane</keyword>
<dbReference type="CDD" id="cd02511">
    <property type="entry name" value="Beta4Glucosyltransferase"/>
    <property type="match status" value="1"/>
</dbReference>
<dbReference type="InterPro" id="IPR001173">
    <property type="entry name" value="Glyco_trans_2-like"/>
</dbReference>
<dbReference type="SUPFAM" id="SSF53448">
    <property type="entry name" value="Nucleotide-diphospho-sugar transferases"/>
    <property type="match status" value="1"/>
</dbReference>
<dbReference type="EMBL" id="QPGB01000003">
    <property type="protein sequence ID" value="RCS57596.1"/>
    <property type="molecule type" value="Genomic_DNA"/>
</dbReference>
<evidence type="ECO:0000313" key="4">
    <source>
        <dbReference type="EMBL" id="RCS57596.1"/>
    </source>
</evidence>
<dbReference type="InterPro" id="IPR029044">
    <property type="entry name" value="Nucleotide-diphossugar_trans"/>
</dbReference>
<dbReference type="Pfam" id="PF00535">
    <property type="entry name" value="Glycos_transf_2"/>
    <property type="match status" value="1"/>
</dbReference>
<dbReference type="PANTHER" id="PTHR43630:SF2">
    <property type="entry name" value="GLYCOSYLTRANSFERASE"/>
    <property type="match status" value="1"/>
</dbReference>
<protein>
    <submittedName>
        <fullName evidence="4">Glycosyltransferase family 2 protein</fullName>
    </submittedName>
</protein>
<evidence type="ECO:0000256" key="1">
    <source>
        <dbReference type="ARBA" id="ARBA00038494"/>
    </source>
</evidence>
<dbReference type="OrthoDB" id="9815923at2"/>
<comment type="caution">
    <text evidence="4">The sequence shown here is derived from an EMBL/GenBank/DDBJ whole genome shotgun (WGS) entry which is preliminary data.</text>
</comment>
<keyword evidence="5" id="KW-1185">Reference proteome</keyword>
<dbReference type="Gene3D" id="3.90.550.10">
    <property type="entry name" value="Spore Coat Polysaccharide Biosynthesis Protein SpsA, Chain A"/>
    <property type="match status" value="1"/>
</dbReference>
<name>A0A368L210_9BURK</name>
<feature type="transmembrane region" description="Helical" evidence="2">
    <location>
        <begin position="252"/>
        <end position="271"/>
    </location>
</feature>
<dbReference type="PANTHER" id="PTHR43630">
    <property type="entry name" value="POLY-BETA-1,6-N-ACETYL-D-GLUCOSAMINE SYNTHASE"/>
    <property type="match status" value="1"/>
</dbReference>
<evidence type="ECO:0000313" key="5">
    <source>
        <dbReference type="Proteomes" id="UP000252357"/>
    </source>
</evidence>
<dbReference type="AlphaFoldDB" id="A0A368L210"/>
<dbReference type="GO" id="GO:0016740">
    <property type="term" value="F:transferase activity"/>
    <property type="evidence" value="ECO:0007669"/>
    <property type="project" value="UniProtKB-KW"/>
</dbReference>